<dbReference type="Gene3D" id="3.40.50.11540">
    <property type="entry name" value="NADH-ubiquinone oxidoreductase 51kDa subunit"/>
    <property type="match status" value="1"/>
</dbReference>
<evidence type="ECO:0000256" key="2">
    <source>
        <dbReference type="ARBA" id="ARBA00022485"/>
    </source>
</evidence>
<dbReference type="PANTHER" id="PTHR43578:SF3">
    <property type="entry name" value="NADH-QUINONE OXIDOREDUCTASE SUBUNIT F"/>
    <property type="match status" value="1"/>
</dbReference>
<dbReference type="Gene3D" id="3.40.30.10">
    <property type="entry name" value="Glutaredoxin"/>
    <property type="match status" value="1"/>
</dbReference>
<dbReference type="PRINTS" id="PR00419">
    <property type="entry name" value="ADXRDTASE"/>
</dbReference>
<dbReference type="GO" id="GO:0051539">
    <property type="term" value="F:4 iron, 4 sulfur cluster binding"/>
    <property type="evidence" value="ECO:0007669"/>
    <property type="project" value="UniProtKB-KW"/>
</dbReference>
<evidence type="ECO:0000256" key="1">
    <source>
        <dbReference type="ARBA" id="ARBA00007523"/>
    </source>
</evidence>
<dbReference type="PANTHER" id="PTHR43578">
    <property type="entry name" value="NADH-QUINONE OXIDOREDUCTASE SUBUNIT F"/>
    <property type="match status" value="1"/>
</dbReference>
<reference evidence="7 8" key="1">
    <citation type="submission" date="2019-03" db="EMBL/GenBank/DDBJ databases">
        <title>Genomic Encyclopedia of Type Strains, Phase IV (KMG-IV): sequencing the most valuable type-strain genomes for metagenomic binning, comparative biology and taxonomic classification.</title>
        <authorList>
            <person name="Goeker M."/>
        </authorList>
    </citation>
    <scope>NUCLEOTIDE SEQUENCE [LARGE SCALE GENOMIC DNA]</scope>
    <source>
        <strain evidence="7 8">LX-B</strain>
    </source>
</reference>
<accession>A0A4R1QQB7</accession>
<dbReference type="InterPro" id="IPR001949">
    <property type="entry name" value="NADH-UbQ_OxRdtase_51kDa_CS"/>
</dbReference>
<dbReference type="InterPro" id="IPR028261">
    <property type="entry name" value="DPD_II"/>
</dbReference>
<comment type="caution">
    <text evidence="7">The sequence shown here is derived from an EMBL/GenBank/DDBJ whole genome shotgun (WGS) entry which is preliminary data.</text>
</comment>
<evidence type="ECO:0000256" key="4">
    <source>
        <dbReference type="ARBA" id="ARBA00023004"/>
    </source>
</evidence>
<organism evidence="7 8">
    <name type="scientific">Hydrogenispora ethanolica</name>
    <dbReference type="NCBI Taxonomy" id="1082276"/>
    <lineage>
        <taxon>Bacteria</taxon>
        <taxon>Bacillati</taxon>
        <taxon>Bacillota</taxon>
        <taxon>Hydrogenispora</taxon>
    </lineage>
</organism>
<evidence type="ECO:0000313" key="7">
    <source>
        <dbReference type="EMBL" id="TCL55587.1"/>
    </source>
</evidence>
<dbReference type="InterPro" id="IPR011538">
    <property type="entry name" value="Nuo51_FMN-bd"/>
</dbReference>
<evidence type="ECO:0000259" key="6">
    <source>
        <dbReference type="SMART" id="SM00928"/>
    </source>
</evidence>
<evidence type="ECO:0000256" key="3">
    <source>
        <dbReference type="ARBA" id="ARBA00022723"/>
    </source>
</evidence>
<dbReference type="SUPFAM" id="SSF52833">
    <property type="entry name" value="Thioredoxin-like"/>
    <property type="match status" value="1"/>
</dbReference>
<evidence type="ECO:0000313" key="8">
    <source>
        <dbReference type="Proteomes" id="UP000295008"/>
    </source>
</evidence>
<dbReference type="CDD" id="cd02980">
    <property type="entry name" value="TRX_Fd_family"/>
    <property type="match status" value="1"/>
</dbReference>
<sequence length="1031" mass="111881">MDMVTIRSRDDLNRIQANQLAEQEHCQYRVLVCSGAGCISSNCQAVKAALLKALADLNLTEQVAVAETGCIGTCAIGPVMVVMPDEAFYTKLKPEDIPAIVYSHLRGGKVKVNHTYFDARAGIHIPYLKDIPYFKQQVKIALRNCGGIDYASLEEYIARDGYQAIAKALQEMTPAGVVAEVKASGLRGRGGAGFPTGIKWEAGLKAEGATKYLACNADEGDPGAFMDRSILEGDPHAVIEGMMLAGYAIGAQKGFVYVRAEYPLAIERLDLAIRKARAAGLLGESILGSRFNFDLEIRIGAGAFVCGEETALMASIEGERGEPRQKPPFPFQRGLFGMPTIINNVETFANIAPIILNGSAWFAGFGTAGSKGTKVFALAGDINNTGIVEVPMGATLGEILFNIGGGIPRRKQFKAAQTGGPSGGCITKAYLNTAIDYDSLTRLGTIMGSGGLISMDEDTCMVDMARYFMEFVQEESCGKCVPCRLGTKRMLEILERITQGKGREGDIELLEEVGWIVKETATCGLGQSAPNAILSTIKYFREEYEEHIKYKHCRAGVCGDLFISPCQNACPAGVNVPGYIALIAAGRMRDAYNLIRKENPFPAVCGRVCTHPCESKCRRAQLDEPLSISDLKRYVADYVLHNEEPYLDLVFPKKGKSVGVIGAGPSGLTCGYYLARLGYEIDVYEAQPVAGGILSFGIPEYRLPEAVLQHEIKLIEQVGVKIHLQTEVGKDLSFAELRQRHDAVYVATGTQFSNKIQIPGEDLPGVYHGLDFLRDIHLGKDVTVGEKVVVIGGGNTAIDAARVALRSGAQAVTILYRRVIEDMPAEEREIQDALAEGVAIIPLAAPVRFEGAERVAAIECVRMELGEFDSDGRRRPKPIPGSEFTLPADMVIPAVSQYSDLPFIAKEEVEVTQWGTFVTDRDTLMTKLPGVFAGGDVARGSDTVITAIADGKNAAKAIDRYLGGKGDLNTGETIEIPAPSDEKELIEHERFPMKYLDPEERKNHFEEVAVGFHKLNAIAESMRCLRCDRRA</sequence>
<feature type="domain" description="NADH-ubiquinone oxidoreductase 51kDa subunit iron-sulphur binding" evidence="6">
    <location>
        <begin position="462"/>
        <end position="507"/>
    </location>
</feature>
<protein>
    <submittedName>
        <fullName evidence="7">NADH-quinone oxidoreductase subunit F</fullName>
    </submittedName>
</protein>
<dbReference type="InterPro" id="IPR023753">
    <property type="entry name" value="FAD/NAD-binding_dom"/>
</dbReference>
<dbReference type="SUPFAM" id="SSF46548">
    <property type="entry name" value="alpha-helical ferredoxin"/>
    <property type="match status" value="2"/>
</dbReference>
<keyword evidence="2" id="KW-0004">4Fe-4S</keyword>
<dbReference type="GO" id="GO:0016491">
    <property type="term" value="F:oxidoreductase activity"/>
    <property type="evidence" value="ECO:0007669"/>
    <property type="project" value="InterPro"/>
</dbReference>
<dbReference type="SUPFAM" id="SSF142984">
    <property type="entry name" value="Nqo1 middle domain-like"/>
    <property type="match status" value="1"/>
</dbReference>
<keyword evidence="3" id="KW-0479">Metal-binding</keyword>
<dbReference type="SMART" id="SM00928">
    <property type="entry name" value="NADH_4Fe-4S"/>
    <property type="match status" value="1"/>
</dbReference>
<dbReference type="InterPro" id="IPR037207">
    <property type="entry name" value="Nuop51_4Fe4S-bd_sf"/>
</dbReference>
<dbReference type="Pfam" id="PF14691">
    <property type="entry name" value="Fer4_20"/>
    <property type="match status" value="1"/>
</dbReference>
<dbReference type="GO" id="GO:0010181">
    <property type="term" value="F:FMN binding"/>
    <property type="evidence" value="ECO:0007669"/>
    <property type="project" value="InterPro"/>
</dbReference>
<dbReference type="SUPFAM" id="SSF51971">
    <property type="entry name" value="Nucleotide-binding domain"/>
    <property type="match status" value="2"/>
</dbReference>
<keyword evidence="8" id="KW-1185">Reference proteome</keyword>
<dbReference type="Gene3D" id="3.10.20.600">
    <property type="match status" value="1"/>
</dbReference>
<dbReference type="SUPFAM" id="SSF142019">
    <property type="entry name" value="Nqo1 FMN-binding domain-like"/>
    <property type="match status" value="1"/>
</dbReference>
<dbReference type="FunFam" id="1.20.1440.230:FF:000001">
    <property type="entry name" value="Mitochondrial NADH dehydrogenase flavoprotein 1"/>
    <property type="match status" value="1"/>
</dbReference>
<dbReference type="Gene3D" id="6.10.250.1450">
    <property type="match status" value="1"/>
</dbReference>
<dbReference type="InterPro" id="IPR019575">
    <property type="entry name" value="Nuop51_4Fe4S-bd"/>
</dbReference>
<name>A0A4R1QQB7_HYDET</name>
<dbReference type="GO" id="GO:0046872">
    <property type="term" value="F:metal ion binding"/>
    <property type="evidence" value="ECO:0007669"/>
    <property type="project" value="UniProtKB-KW"/>
</dbReference>
<gene>
    <name evidence="7" type="ORF">EDC14_105518</name>
</gene>
<dbReference type="AlphaFoldDB" id="A0A4R1QQB7"/>
<dbReference type="PROSITE" id="PS00645">
    <property type="entry name" value="COMPLEX1_51K_2"/>
    <property type="match status" value="1"/>
</dbReference>
<proteinExistence type="inferred from homology"/>
<dbReference type="Proteomes" id="UP000295008">
    <property type="component" value="Unassembled WGS sequence"/>
</dbReference>
<comment type="similarity">
    <text evidence="1">Belongs to the complex I 51 kDa subunit family.</text>
</comment>
<dbReference type="SUPFAM" id="SSF140490">
    <property type="entry name" value="Nqo1C-terminal domain-like"/>
    <property type="match status" value="1"/>
</dbReference>
<dbReference type="Pfam" id="PF01257">
    <property type="entry name" value="2Fe-2S_thioredx"/>
    <property type="match status" value="1"/>
</dbReference>
<keyword evidence="5" id="KW-0411">Iron-sulfur</keyword>
<dbReference type="Pfam" id="PF01512">
    <property type="entry name" value="Complex1_51K"/>
    <property type="match status" value="1"/>
</dbReference>
<dbReference type="InterPro" id="IPR036188">
    <property type="entry name" value="FAD/NAD-bd_sf"/>
</dbReference>
<dbReference type="Gene3D" id="3.50.50.60">
    <property type="entry name" value="FAD/NAD(P)-binding domain"/>
    <property type="match status" value="2"/>
</dbReference>
<dbReference type="EMBL" id="SLUN01000055">
    <property type="protein sequence ID" value="TCL55587.1"/>
    <property type="molecule type" value="Genomic_DNA"/>
</dbReference>
<dbReference type="InterPro" id="IPR036249">
    <property type="entry name" value="Thioredoxin-like_sf"/>
</dbReference>
<dbReference type="Pfam" id="PF07992">
    <property type="entry name" value="Pyr_redox_2"/>
    <property type="match status" value="1"/>
</dbReference>
<dbReference type="Gene3D" id="1.20.1440.230">
    <property type="entry name" value="NADH-ubiquinone oxidoreductase 51kDa subunit, iron-sulphur binding domain"/>
    <property type="match status" value="1"/>
</dbReference>
<dbReference type="GO" id="GO:0008137">
    <property type="term" value="F:NADH dehydrogenase (ubiquinone) activity"/>
    <property type="evidence" value="ECO:0007669"/>
    <property type="project" value="InterPro"/>
</dbReference>
<dbReference type="Pfam" id="PF10589">
    <property type="entry name" value="NADH_4Fe-4S"/>
    <property type="match status" value="1"/>
</dbReference>
<evidence type="ECO:0000256" key="5">
    <source>
        <dbReference type="ARBA" id="ARBA00023014"/>
    </source>
</evidence>
<keyword evidence="4" id="KW-0408">Iron</keyword>
<dbReference type="FunFam" id="3.40.50.11540:FF:000001">
    <property type="entry name" value="NADH dehydrogenase [ubiquinone] flavoprotein 1, mitochondrial"/>
    <property type="match status" value="1"/>
</dbReference>
<dbReference type="InterPro" id="IPR037225">
    <property type="entry name" value="Nuo51_FMN-bd_sf"/>
</dbReference>